<dbReference type="RefSeq" id="WP_111362277.1">
    <property type="nucleotide sequence ID" value="NZ_VINQ01000001.1"/>
</dbReference>
<keyword evidence="2" id="KW-0812">Transmembrane</keyword>
<dbReference type="AlphaFoldDB" id="A0A5A9ZUU1"/>
<protein>
    <submittedName>
        <fullName evidence="4">DUF883 family protein</fullName>
    </submittedName>
</protein>
<gene>
    <name evidence="4" type="ORF">FLO80_00490</name>
</gene>
<evidence type="ECO:0000259" key="3">
    <source>
        <dbReference type="Pfam" id="PF19029"/>
    </source>
</evidence>
<feature type="region of interest" description="Disordered" evidence="1">
    <location>
        <begin position="1"/>
        <end position="21"/>
    </location>
</feature>
<comment type="caution">
    <text evidence="4">The sequence shown here is derived from an EMBL/GenBank/DDBJ whole genome shotgun (WGS) entry which is preliminary data.</text>
</comment>
<organism evidence="4 5">
    <name type="scientific">Aquicoccus porphyridii</name>
    <dbReference type="NCBI Taxonomy" id="1852029"/>
    <lineage>
        <taxon>Bacteria</taxon>
        <taxon>Pseudomonadati</taxon>
        <taxon>Pseudomonadota</taxon>
        <taxon>Alphaproteobacteria</taxon>
        <taxon>Rhodobacterales</taxon>
        <taxon>Paracoccaceae</taxon>
        <taxon>Aquicoccus</taxon>
    </lineage>
</organism>
<dbReference type="Proteomes" id="UP000325291">
    <property type="component" value="Unassembled WGS sequence"/>
</dbReference>
<evidence type="ECO:0000256" key="2">
    <source>
        <dbReference type="SAM" id="Phobius"/>
    </source>
</evidence>
<keyword evidence="2" id="KW-0472">Membrane</keyword>
<dbReference type="EMBL" id="VINQ01000001">
    <property type="protein sequence ID" value="KAA0920692.1"/>
    <property type="molecule type" value="Genomic_DNA"/>
</dbReference>
<keyword evidence="2" id="KW-1133">Transmembrane helix</keyword>
<evidence type="ECO:0000313" key="4">
    <source>
        <dbReference type="EMBL" id="KAA0920692.1"/>
    </source>
</evidence>
<sequence length="91" mass="9348">MSTSNAAARKDAPHTDDLSHQIETLRADVSKLMATVSDDVSDGIGEAGRQIGQTGRDARRTATNTVTEHPLAAVGIAAGIGLLLGLVARKG</sequence>
<feature type="compositionally biased region" description="Basic and acidic residues" evidence="1">
    <location>
        <begin position="8"/>
        <end position="21"/>
    </location>
</feature>
<feature type="region of interest" description="Disordered" evidence="1">
    <location>
        <begin position="43"/>
        <end position="63"/>
    </location>
</feature>
<dbReference type="InterPro" id="IPR043605">
    <property type="entry name" value="DUF883_C"/>
</dbReference>
<feature type="transmembrane region" description="Helical" evidence="2">
    <location>
        <begin position="70"/>
        <end position="88"/>
    </location>
</feature>
<accession>A0A5A9ZUU1</accession>
<evidence type="ECO:0000256" key="1">
    <source>
        <dbReference type="SAM" id="MobiDB-lite"/>
    </source>
</evidence>
<name>A0A5A9ZUU1_9RHOB</name>
<reference evidence="4 5" key="1">
    <citation type="submission" date="2019-07" db="EMBL/GenBank/DDBJ databases">
        <title>Aquicoccus porphyridii gen. nov., sp. nov., isolated from a small marine red alga, Porphyridium marinum.</title>
        <authorList>
            <person name="Liu L."/>
        </authorList>
    </citation>
    <scope>NUCLEOTIDE SEQUENCE [LARGE SCALE GENOMIC DNA]</scope>
    <source>
        <strain evidence="4 5">L1 8-17</strain>
    </source>
</reference>
<proteinExistence type="predicted"/>
<dbReference type="Pfam" id="PF19029">
    <property type="entry name" value="DUF883_C"/>
    <property type="match status" value="1"/>
</dbReference>
<keyword evidence="5" id="KW-1185">Reference proteome</keyword>
<feature type="domain" description="DUF883" evidence="3">
    <location>
        <begin position="65"/>
        <end position="87"/>
    </location>
</feature>
<evidence type="ECO:0000313" key="5">
    <source>
        <dbReference type="Proteomes" id="UP000325291"/>
    </source>
</evidence>